<dbReference type="OrthoDB" id="6159137at2759"/>
<dbReference type="InterPro" id="IPR035979">
    <property type="entry name" value="RBD_domain_sf"/>
</dbReference>
<dbReference type="SUPFAM" id="SSF54928">
    <property type="entry name" value="RNA-binding domain, RBD"/>
    <property type="match status" value="1"/>
</dbReference>
<protein>
    <submittedName>
        <fullName evidence="4">SLIRP protein</fullName>
    </submittedName>
</protein>
<dbReference type="Gene3D" id="3.30.70.330">
    <property type="match status" value="1"/>
</dbReference>
<dbReference type="PROSITE" id="PS50102">
    <property type="entry name" value="RRM"/>
    <property type="match status" value="1"/>
</dbReference>
<keyword evidence="1 2" id="KW-0694">RNA-binding</keyword>
<evidence type="ECO:0000256" key="2">
    <source>
        <dbReference type="PROSITE-ProRule" id="PRU00176"/>
    </source>
</evidence>
<evidence type="ECO:0000259" key="3">
    <source>
        <dbReference type="PROSITE" id="PS50102"/>
    </source>
</evidence>
<dbReference type="AlphaFoldDB" id="A0A8J9ZXC7"/>
<accession>A0A8J9ZXC7</accession>
<dbReference type="InterPro" id="IPR000504">
    <property type="entry name" value="RRM_dom"/>
</dbReference>
<dbReference type="EMBL" id="OV696689">
    <property type="protein sequence ID" value="CAH1263733.1"/>
    <property type="molecule type" value="Genomic_DNA"/>
</dbReference>
<dbReference type="InterPro" id="IPR012677">
    <property type="entry name" value="Nucleotide-bd_a/b_plait_sf"/>
</dbReference>
<dbReference type="GO" id="GO:0003723">
    <property type="term" value="F:RNA binding"/>
    <property type="evidence" value="ECO:0007669"/>
    <property type="project" value="UniProtKB-UniRule"/>
</dbReference>
<gene>
    <name evidence="4" type="primary">SLIRP</name>
    <name evidence="4" type="ORF">BLAG_LOCUS18333</name>
</gene>
<evidence type="ECO:0000256" key="1">
    <source>
        <dbReference type="ARBA" id="ARBA00022884"/>
    </source>
</evidence>
<dbReference type="FunFam" id="3.30.70.330:FF:000494">
    <property type="entry name" value="28 kDa ribonucleoprotein, chloroplastic"/>
    <property type="match status" value="1"/>
</dbReference>
<dbReference type="PANTHER" id="PTHR48024">
    <property type="entry name" value="GEO13361P1-RELATED"/>
    <property type="match status" value="1"/>
</dbReference>
<name>A0A8J9ZXC7_BRALA</name>
<proteinExistence type="predicted"/>
<dbReference type="GO" id="GO:0005634">
    <property type="term" value="C:nucleus"/>
    <property type="evidence" value="ECO:0007669"/>
    <property type="project" value="TreeGrafter"/>
</dbReference>
<evidence type="ECO:0000313" key="4">
    <source>
        <dbReference type="EMBL" id="CAH1263733.1"/>
    </source>
</evidence>
<keyword evidence="5" id="KW-1185">Reference proteome</keyword>
<dbReference type="SMART" id="SM00360">
    <property type="entry name" value="RRM"/>
    <property type="match status" value="1"/>
</dbReference>
<sequence>MAATLARNLQLYVGRVAWTVGQKELKEYFTQFGPVKKIRLPWNKDTGFHKQYAIVQYRTEEGMNNALGRDTHLLEGNKMVVQRKQLNANSSEQFRRGLADQNALQ</sequence>
<reference evidence="4" key="1">
    <citation type="submission" date="2022-01" db="EMBL/GenBank/DDBJ databases">
        <authorList>
            <person name="Braso-Vives M."/>
        </authorList>
    </citation>
    <scope>NUCLEOTIDE SEQUENCE</scope>
</reference>
<dbReference type="Pfam" id="PF00076">
    <property type="entry name" value="RRM_1"/>
    <property type="match status" value="1"/>
</dbReference>
<dbReference type="Proteomes" id="UP000838412">
    <property type="component" value="Chromosome 4"/>
</dbReference>
<dbReference type="PANTHER" id="PTHR48024:SF56">
    <property type="entry name" value="HETEROGENEOUS NUCLEAR RIBONUCLEOPROTEIN A0"/>
    <property type="match status" value="1"/>
</dbReference>
<evidence type="ECO:0000313" key="5">
    <source>
        <dbReference type="Proteomes" id="UP000838412"/>
    </source>
</evidence>
<feature type="domain" description="RRM" evidence="3">
    <location>
        <begin position="9"/>
        <end position="93"/>
    </location>
</feature>
<organism evidence="4 5">
    <name type="scientific">Branchiostoma lanceolatum</name>
    <name type="common">Common lancelet</name>
    <name type="synonym">Amphioxus lanceolatum</name>
    <dbReference type="NCBI Taxonomy" id="7740"/>
    <lineage>
        <taxon>Eukaryota</taxon>
        <taxon>Metazoa</taxon>
        <taxon>Chordata</taxon>
        <taxon>Cephalochordata</taxon>
        <taxon>Leptocardii</taxon>
        <taxon>Amphioxiformes</taxon>
        <taxon>Branchiostomatidae</taxon>
        <taxon>Branchiostoma</taxon>
    </lineage>
</organism>
<dbReference type="InterPro" id="IPR050886">
    <property type="entry name" value="RNA-binding_reg"/>
</dbReference>